<feature type="compositionally biased region" description="Basic residues" evidence="1">
    <location>
        <begin position="73"/>
        <end position="89"/>
    </location>
</feature>
<dbReference type="OrthoDB" id="3365399at2759"/>
<keyword evidence="4" id="KW-1185">Reference proteome</keyword>
<dbReference type="InterPro" id="IPR029071">
    <property type="entry name" value="Ubiquitin-like_domsf"/>
</dbReference>
<proteinExistence type="predicted"/>
<gene>
    <name evidence="3" type="ORF">yc1106_02590</name>
</gene>
<evidence type="ECO:0000313" key="4">
    <source>
        <dbReference type="Proteomes" id="UP001056012"/>
    </source>
</evidence>
<dbReference type="Gene3D" id="3.10.20.90">
    <property type="entry name" value="Phosphatidylinositol 3-kinase Catalytic Subunit, Chain A, domain 1"/>
    <property type="match status" value="1"/>
</dbReference>
<dbReference type="InterPro" id="IPR022617">
    <property type="entry name" value="Rad60/SUMO-like_dom"/>
</dbReference>
<dbReference type="SUPFAM" id="SSF54236">
    <property type="entry name" value="Ubiquitin-like"/>
    <property type="match status" value="1"/>
</dbReference>
<dbReference type="EMBL" id="CP089275">
    <property type="protein sequence ID" value="USP75316.1"/>
    <property type="molecule type" value="Genomic_DNA"/>
</dbReference>
<dbReference type="AlphaFoldDB" id="A0A9Q8Z3N2"/>
<sequence length="431" mass="47688">MTDATTGVAPPKKRSLFKRPAWQDTSKDDDADIFSHSNEFSDIVADEARRRAQQKQQEDEERKKKKKQEQARHARKQATSRESKRRRTSGHTEEPSASTVGSDDKEGDKLVPAGRASSRARSKTPLSSTDSLPHKDSHVIELDDVENDDVHQAIHAREIAVRSSRQSPVIIQDDDDDEAEGNDNSTFAAMKARVRARIAAKAKAAASSAQGGEAHKAPIIQLLITSCIPNTSALMVKIRVDSFVEKPRKAWCAKQGFPPKEVDNVFFTWKGTRIYDSTSITRLGITVDNNGNVSMEGDTSIYDDVNLPKVHVEAWTDELYKAHKKEEAAAAAKKLAAEAPIVVRERTPTPEPAPAPAKLRLILRAKGKADFGITVNPHTTIAHIASAYKTQLQIDKNQPITLMFDGERLVPLDTVADYEMEDKDGLEVLFK</sequence>
<evidence type="ECO:0000256" key="1">
    <source>
        <dbReference type="SAM" id="MobiDB-lite"/>
    </source>
</evidence>
<feature type="compositionally biased region" description="Basic and acidic residues" evidence="1">
    <location>
        <begin position="46"/>
        <end position="72"/>
    </location>
</feature>
<dbReference type="VEuPathDB" id="FungiDB:yc1106_02590"/>
<name>A0A9Q8Z3N2_CURCL</name>
<protein>
    <recommendedName>
        <fullName evidence="2">Ubiquitin-like domain-containing protein</fullName>
    </recommendedName>
</protein>
<accession>A0A9Q8Z3N2</accession>
<feature type="region of interest" description="Disordered" evidence="1">
    <location>
        <begin position="1"/>
        <end position="136"/>
    </location>
</feature>
<dbReference type="Pfam" id="PF11976">
    <property type="entry name" value="Rad60-SLD"/>
    <property type="match status" value="1"/>
</dbReference>
<dbReference type="PROSITE" id="PS50053">
    <property type="entry name" value="UBIQUITIN_2"/>
    <property type="match status" value="1"/>
</dbReference>
<dbReference type="CDD" id="cd17080">
    <property type="entry name" value="Ubl_SLD2_Esc2_like"/>
    <property type="match status" value="1"/>
</dbReference>
<organism evidence="3 4">
    <name type="scientific">Curvularia clavata</name>
    <dbReference type="NCBI Taxonomy" id="95742"/>
    <lineage>
        <taxon>Eukaryota</taxon>
        <taxon>Fungi</taxon>
        <taxon>Dikarya</taxon>
        <taxon>Ascomycota</taxon>
        <taxon>Pezizomycotina</taxon>
        <taxon>Dothideomycetes</taxon>
        <taxon>Pleosporomycetidae</taxon>
        <taxon>Pleosporales</taxon>
        <taxon>Pleosporineae</taxon>
        <taxon>Pleosporaceae</taxon>
        <taxon>Curvularia</taxon>
    </lineage>
</organism>
<evidence type="ECO:0000259" key="2">
    <source>
        <dbReference type="PROSITE" id="PS50053"/>
    </source>
</evidence>
<dbReference type="InterPro" id="IPR000626">
    <property type="entry name" value="Ubiquitin-like_dom"/>
</dbReference>
<reference evidence="3" key="1">
    <citation type="submission" date="2021-12" db="EMBL/GenBank/DDBJ databases">
        <title>Curvularia clavata genome.</title>
        <authorList>
            <person name="Cao Y."/>
        </authorList>
    </citation>
    <scope>NUCLEOTIDE SEQUENCE</scope>
    <source>
        <strain evidence="3">Yc1106</strain>
    </source>
</reference>
<feature type="domain" description="Ubiquitin-like" evidence="2">
    <location>
        <begin position="359"/>
        <end position="431"/>
    </location>
</feature>
<evidence type="ECO:0000313" key="3">
    <source>
        <dbReference type="EMBL" id="USP75316.1"/>
    </source>
</evidence>
<dbReference type="Proteomes" id="UP001056012">
    <property type="component" value="Chromosome 2"/>
</dbReference>